<gene>
    <name evidence="4" type="ORF">ACFQAU_18565</name>
</gene>
<dbReference type="InterPro" id="IPR004291">
    <property type="entry name" value="Transposase_IS66_central"/>
</dbReference>
<evidence type="ECO:0000256" key="1">
    <source>
        <dbReference type="SAM" id="MobiDB-lite"/>
    </source>
</evidence>
<evidence type="ECO:0000313" key="5">
    <source>
        <dbReference type="Proteomes" id="UP001596403"/>
    </source>
</evidence>
<dbReference type="EMBL" id="JBHSWA010000003">
    <property type="protein sequence ID" value="MFC6643410.1"/>
    <property type="molecule type" value="Genomic_DNA"/>
</dbReference>
<comment type="caution">
    <text evidence="4">The sequence shown here is derived from an EMBL/GenBank/DDBJ whole genome shotgun (WGS) entry which is preliminary data.</text>
</comment>
<sequence length="145" mass="16374">MDAVEAQRRLESIVSELRREKFGQRPEKLDPEQCNLPLEDVELVQGVLDVPQEKARRALKGQDAAEKGAPNRNSGFWSPGAVVQAHAPELVAPGRHLPFYRQEEICTRQRITLDRATLGIWVGRACLHLRPIADHLKELSRCPLI</sequence>
<dbReference type="RefSeq" id="WP_165935613.1">
    <property type="nucleotide sequence ID" value="NZ_JBHSWA010000003.1"/>
</dbReference>
<evidence type="ECO:0000259" key="3">
    <source>
        <dbReference type="Pfam" id="PF13007"/>
    </source>
</evidence>
<keyword evidence="5" id="KW-1185">Reference proteome</keyword>
<evidence type="ECO:0000313" key="4">
    <source>
        <dbReference type="EMBL" id="MFC6643410.1"/>
    </source>
</evidence>
<proteinExistence type="predicted"/>
<name>A0ABW1Z388_9RHOB</name>
<dbReference type="Pfam" id="PF03050">
    <property type="entry name" value="DDE_Tnp_IS66"/>
    <property type="match status" value="1"/>
</dbReference>
<evidence type="ECO:0000259" key="2">
    <source>
        <dbReference type="Pfam" id="PF03050"/>
    </source>
</evidence>
<accession>A0ABW1Z388</accession>
<feature type="domain" description="Transposase TnpC homeodomain" evidence="3">
    <location>
        <begin position="9"/>
        <end position="57"/>
    </location>
</feature>
<dbReference type="Pfam" id="PF13007">
    <property type="entry name" value="LZ_Tnp_IS66"/>
    <property type="match status" value="1"/>
</dbReference>
<dbReference type="InterPro" id="IPR024463">
    <property type="entry name" value="Transposase_TnpC_homeodom"/>
</dbReference>
<dbReference type="Proteomes" id="UP001596403">
    <property type="component" value="Unassembled WGS sequence"/>
</dbReference>
<organism evidence="4 5">
    <name type="scientific">Sulfitobacter profundi</name>
    <dbReference type="NCBI Taxonomy" id="2679961"/>
    <lineage>
        <taxon>Bacteria</taxon>
        <taxon>Pseudomonadati</taxon>
        <taxon>Pseudomonadota</taxon>
        <taxon>Alphaproteobacteria</taxon>
        <taxon>Rhodobacterales</taxon>
        <taxon>Roseobacteraceae</taxon>
        <taxon>Sulfitobacter</taxon>
    </lineage>
</organism>
<reference evidence="5" key="1">
    <citation type="journal article" date="2019" name="Int. J. Syst. Evol. Microbiol.">
        <title>The Global Catalogue of Microorganisms (GCM) 10K type strain sequencing project: providing services to taxonomists for standard genome sequencing and annotation.</title>
        <authorList>
            <consortium name="The Broad Institute Genomics Platform"/>
            <consortium name="The Broad Institute Genome Sequencing Center for Infectious Disease"/>
            <person name="Wu L."/>
            <person name="Ma J."/>
        </authorList>
    </citation>
    <scope>NUCLEOTIDE SEQUENCE [LARGE SCALE GENOMIC DNA]</scope>
    <source>
        <strain evidence="5">NBRC 111368</strain>
    </source>
</reference>
<feature type="region of interest" description="Disordered" evidence="1">
    <location>
        <begin position="55"/>
        <end position="76"/>
    </location>
</feature>
<feature type="domain" description="Transposase IS66 central" evidence="2">
    <location>
        <begin position="95"/>
        <end position="138"/>
    </location>
</feature>
<protein>
    <submittedName>
        <fullName evidence="4">Transposase</fullName>
    </submittedName>
</protein>